<dbReference type="InterPro" id="IPR038340">
    <property type="entry name" value="MRP-L47_sf"/>
</dbReference>
<evidence type="ECO:0000256" key="4">
    <source>
        <dbReference type="ARBA" id="ARBA00023128"/>
    </source>
</evidence>
<dbReference type="OrthoDB" id="270763at2759"/>
<reference evidence="9 10" key="1">
    <citation type="journal article" date="2018" name="IMA Fungus">
        <title>IMA Genome-F 9: Draft genome sequence of Annulohypoxylon stygium, Aspergillus mulundensis, Berkeleyomyces basicola (syn. Thielaviopsis basicola), Ceratocystis smalleyi, two Cercospora beticola strains, Coleophoma cylindrospora, Fusarium fracticaudum, Phialophora cf. hyalina, and Morchella septimelata.</title>
        <authorList>
            <person name="Wingfield B.D."/>
            <person name="Bills G.F."/>
            <person name="Dong Y."/>
            <person name="Huang W."/>
            <person name="Nel W.J."/>
            <person name="Swalarsk-Parry B.S."/>
            <person name="Vaghefi N."/>
            <person name="Wilken P.M."/>
            <person name="An Z."/>
            <person name="de Beer Z.W."/>
            <person name="De Vos L."/>
            <person name="Chen L."/>
            <person name="Duong T.A."/>
            <person name="Gao Y."/>
            <person name="Hammerbacher A."/>
            <person name="Kikkert J.R."/>
            <person name="Li Y."/>
            <person name="Li H."/>
            <person name="Li K."/>
            <person name="Li Q."/>
            <person name="Liu X."/>
            <person name="Ma X."/>
            <person name="Naidoo K."/>
            <person name="Pethybridge S.J."/>
            <person name="Sun J."/>
            <person name="Steenkamp E.T."/>
            <person name="van der Nest M.A."/>
            <person name="van Wyk S."/>
            <person name="Wingfield M.J."/>
            <person name="Xiong C."/>
            <person name="Yue Q."/>
            <person name="Zhang X."/>
        </authorList>
    </citation>
    <scope>NUCLEOTIDE SEQUENCE [LARGE SCALE GENOMIC DNA]</scope>
    <source>
        <strain evidence="9 10">BP5796</strain>
    </source>
</reference>
<comment type="subcellular location">
    <subcellularLocation>
        <location evidence="1">Mitochondrion</location>
    </subcellularLocation>
</comment>
<dbReference type="InterPro" id="IPR010729">
    <property type="entry name" value="Ribosomal_uL29_mit"/>
</dbReference>
<dbReference type="GO" id="GO:0003735">
    <property type="term" value="F:structural constituent of ribosome"/>
    <property type="evidence" value="ECO:0007669"/>
    <property type="project" value="InterPro"/>
</dbReference>
<dbReference type="PANTHER" id="PTHR21183">
    <property type="entry name" value="RIBOSOMAL PROTEIN L47, MITOCHONDRIAL-RELATED"/>
    <property type="match status" value="1"/>
</dbReference>
<evidence type="ECO:0000256" key="2">
    <source>
        <dbReference type="ARBA" id="ARBA00009254"/>
    </source>
</evidence>
<sequence>MSTPAALRPAARWCLQPSRMYSVPPTFLLPSLAANQQSSSFSSTSKSLYPRDNNRERGVSTQRRTGLRQPVSVSNNPLPQPILDPKKRSKVQVDETHGLWDFFHSKDKPMNTPEEDFAHGRPWSAEELRAKSWEDLHALWYMCCKERNRIVTEGGERARLGAGYGDHEANRRDMTVRRTQRAIKQVLTERYYSWRDAEEVAKDDPEISFDGDGPIYIPQAFEEDSVEGTSSKEELATAKRAQKKVQKEPIADDFYESEAVHAKGRKDV</sequence>
<dbReference type="EMBL" id="PDLN01000002">
    <property type="protein sequence ID" value="RDW92101.1"/>
    <property type="molecule type" value="Genomic_DNA"/>
</dbReference>
<evidence type="ECO:0000256" key="7">
    <source>
        <dbReference type="ARBA" id="ARBA00035399"/>
    </source>
</evidence>
<dbReference type="GO" id="GO:0032543">
    <property type="term" value="P:mitochondrial translation"/>
    <property type="evidence" value="ECO:0007669"/>
    <property type="project" value="TreeGrafter"/>
</dbReference>
<keyword evidence="5" id="KW-0687">Ribonucleoprotein</keyword>
<evidence type="ECO:0000256" key="8">
    <source>
        <dbReference type="SAM" id="MobiDB-lite"/>
    </source>
</evidence>
<dbReference type="Gene3D" id="6.10.330.20">
    <property type="match status" value="1"/>
</dbReference>
<comment type="similarity">
    <text evidence="2">Belongs to the universal ribosomal protein uL29 family.</text>
</comment>
<dbReference type="Proteomes" id="UP000256328">
    <property type="component" value="Unassembled WGS sequence"/>
</dbReference>
<keyword evidence="10" id="KW-1185">Reference proteome</keyword>
<comment type="caution">
    <text evidence="9">The sequence shown here is derived from an EMBL/GenBank/DDBJ whole genome shotgun (WGS) entry which is preliminary data.</text>
</comment>
<keyword evidence="3 9" id="KW-0689">Ribosomal protein</keyword>
<feature type="region of interest" description="Disordered" evidence="8">
    <location>
        <begin position="40"/>
        <end position="89"/>
    </location>
</feature>
<accession>A0A3D8T101</accession>
<name>A0A3D8T101_9HELO</name>
<dbReference type="AlphaFoldDB" id="A0A3D8T101"/>
<evidence type="ECO:0000256" key="5">
    <source>
        <dbReference type="ARBA" id="ARBA00023274"/>
    </source>
</evidence>
<protein>
    <recommendedName>
        <fullName evidence="6">Large ribosomal subunit protein uL29m</fullName>
    </recommendedName>
    <alternativeName>
        <fullName evidence="7">54S ribosomal protein L4, mitochondrial</fullName>
    </alternativeName>
</protein>
<evidence type="ECO:0000256" key="1">
    <source>
        <dbReference type="ARBA" id="ARBA00004173"/>
    </source>
</evidence>
<organism evidence="9 10">
    <name type="scientific">Coleophoma crateriformis</name>
    <dbReference type="NCBI Taxonomy" id="565419"/>
    <lineage>
        <taxon>Eukaryota</taxon>
        <taxon>Fungi</taxon>
        <taxon>Dikarya</taxon>
        <taxon>Ascomycota</taxon>
        <taxon>Pezizomycotina</taxon>
        <taxon>Leotiomycetes</taxon>
        <taxon>Helotiales</taxon>
        <taxon>Dermateaceae</taxon>
        <taxon>Coleophoma</taxon>
    </lineage>
</organism>
<evidence type="ECO:0000313" key="9">
    <source>
        <dbReference type="EMBL" id="RDW92101.1"/>
    </source>
</evidence>
<keyword evidence="4" id="KW-0496">Mitochondrion</keyword>
<dbReference type="GO" id="GO:0005762">
    <property type="term" value="C:mitochondrial large ribosomal subunit"/>
    <property type="evidence" value="ECO:0007669"/>
    <property type="project" value="TreeGrafter"/>
</dbReference>
<feature type="region of interest" description="Disordered" evidence="8">
    <location>
        <begin position="223"/>
        <end position="243"/>
    </location>
</feature>
<proteinExistence type="inferred from homology"/>
<dbReference type="Pfam" id="PF06984">
    <property type="entry name" value="MRP-L47"/>
    <property type="match status" value="1"/>
</dbReference>
<evidence type="ECO:0000256" key="3">
    <source>
        <dbReference type="ARBA" id="ARBA00022980"/>
    </source>
</evidence>
<evidence type="ECO:0000256" key="6">
    <source>
        <dbReference type="ARBA" id="ARBA00035289"/>
    </source>
</evidence>
<dbReference type="PANTHER" id="PTHR21183:SF18">
    <property type="entry name" value="LARGE RIBOSOMAL SUBUNIT PROTEIN UL29M"/>
    <property type="match status" value="1"/>
</dbReference>
<evidence type="ECO:0000313" key="10">
    <source>
        <dbReference type="Proteomes" id="UP000256328"/>
    </source>
</evidence>
<gene>
    <name evidence="9" type="ORF">BP5796_01495</name>
</gene>